<protein>
    <submittedName>
        <fullName evidence="1">Uncharacterized protein</fullName>
    </submittedName>
</protein>
<evidence type="ECO:0000313" key="1">
    <source>
        <dbReference type="EMBL" id="KWS06848.1"/>
    </source>
</evidence>
<organism evidence="1 2">
    <name type="scientific">Lysobacter capsici AZ78</name>
    <dbReference type="NCBI Taxonomy" id="1444315"/>
    <lineage>
        <taxon>Bacteria</taxon>
        <taxon>Pseudomonadati</taxon>
        <taxon>Pseudomonadota</taxon>
        <taxon>Gammaproteobacteria</taxon>
        <taxon>Lysobacterales</taxon>
        <taxon>Lysobacteraceae</taxon>
        <taxon>Lysobacter</taxon>
    </lineage>
</organism>
<dbReference type="EMBL" id="JAJA02000001">
    <property type="protein sequence ID" value="KWS06848.1"/>
    <property type="molecule type" value="Genomic_DNA"/>
</dbReference>
<name>A0A125MNK4_9GAMM</name>
<proteinExistence type="predicted"/>
<dbReference type="Proteomes" id="UP000023435">
    <property type="component" value="Unassembled WGS sequence"/>
</dbReference>
<reference evidence="1 2" key="1">
    <citation type="journal article" date="2014" name="Genome Announc.">
        <title>Draft Genome Sequence of Lysobacter capsici AZ78, a Bacterium Antagonistic to Plant-Pathogenic Oomycetes.</title>
        <authorList>
            <person name="Puopolo G."/>
            <person name="Sonego P."/>
            <person name="Engelen K."/>
            <person name="Pertot I."/>
        </authorList>
    </citation>
    <scope>NUCLEOTIDE SEQUENCE [LARGE SCALE GENOMIC DNA]</scope>
    <source>
        <strain evidence="1 2">AZ78</strain>
    </source>
</reference>
<gene>
    <name evidence="1" type="ORF">AZ78_4407</name>
</gene>
<dbReference type="AlphaFoldDB" id="A0A125MNK4"/>
<comment type="caution">
    <text evidence="1">The sequence shown here is derived from an EMBL/GenBank/DDBJ whole genome shotgun (WGS) entry which is preliminary data.</text>
</comment>
<evidence type="ECO:0000313" key="2">
    <source>
        <dbReference type="Proteomes" id="UP000023435"/>
    </source>
</evidence>
<keyword evidence="2" id="KW-1185">Reference proteome</keyword>
<sequence length="210" mass="23594">MAVGLMLGGAQVHAARPTSEPEENLIAFVGEKLSVEELPPETDPNILRMDNGFKARYRIKKILYGHYDGDTIEFEAYDHYGRPAFEAFPHSLLYVSRGNGKLYHQKYQFDPVFRNAAGEWVGCGPVGERQALQRKGIVEAKPMAFGPDAYHPIRSQWSARDVAALFTRKDFRVEGDKAYCLTGTPVQDLFEVTKRTVFKARGMFGGEAED</sequence>
<accession>A0A125MNK4</accession>